<name>A0A9Q8P6I2_PASFU</name>
<accession>A0A9Q8P6I2</accession>
<dbReference type="GeneID" id="71987702"/>
<proteinExistence type="predicted"/>
<sequence>MTQLRTQNPAPYGAGIDKAHPDLCDIFNWDKLKRGVRCPNSKPCKWKQEYVNAGKSRGGNNCHKDESKRTDVDAITFADRDWYFYS</sequence>
<evidence type="ECO:0000313" key="2">
    <source>
        <dbReference type="Proteomes" id="UP000756132"/>
    </source>
</evidence>
<organism evidence="1 2">
    <name type="scientific">Passalora fulva</name>
    <name type="common">Tomato leaf mold</name>
    <name type="synonym">Cladosporium fulvum</name>
    <dbReference type="NCBI Taxonomy" id="5499"/>
    <lineage>
        <taxon>Eukaryota</taxon>
        <taxon>Fungi</taxon>
        <taxon>Dikarya</taxon>
        <taxon>Ascomycota</taxon>
        <taxon>Pezizomycotina</taxon>
        <taxon>Dothideomycetes</taxon>
        <taxon>Dothideomycetidae</taxon>
        <taxon>Mycosphaerellales</taxon>
        <taxon>Mycosphaerellaceae</taxon>
        <taxon>Fulvia</taxon>
    </lineage>
</organism>
<dbReference type="AlphaFoldDB" id="A0A9Q8P6I2"/>
<reference evidence="1" key="1">
    <citation type="submission" date="2021-12" db="EMBL/GenBank/DDBJ databases">
        <authorList>
            <person name="Zaccaron A."/>
            <person name="Stergiopoulos I."/>
        </authorList>
    </citation>
    <scope>NUCLEOTIDE SEQUENCE</scope>
    <source>
        <strain evidence="1">Race5_Kim</strain>
    </source>
</reference>
<evidence type="ECO:0000313" key="1">
    <source>
        <dbReference type="EMBL" id="UJO15029.1"/>
    </source>
</evidence>
<dbReference type="RefSeq" id="XP_047759395.1">
    <property type="nucleotide sequence ID" value="XM_047906972.1"/>
</dbReference>
<dbReference type="KEGG" id="ffu:CLAFUR5_07824"/>
<keyword evidence="2" id="KW-1185">Reference proteome</keyword>
<gene>
    <name evidence="1" type="ORF">CLAFUR5_07824</name>
</gene>
<dbReference type="Proteomes" id="UP000756132">
    <property type="component" value="Chromosome 3"/>
</dbReference>
<dbReference type="EMBL" id="CP090165">
    <property type="protein sequence ID" value="UJO15029.1"/>
    <property type="molecule type" value="Genomic_DNA"/>
</dbReference>
<protein>
    <submittedName>
        <fullName evidence="1">Uncharacterized protein</fullName>
    </submittedName>
</protein>
<dbReference type="OrthoDB" id="5329052at2759"/>
<reference evidence="1" key="2">
    <citation type="journal article" date="2022" name="Microb. Genom.">
        <title>A chromosome-scale genome assembly of the tomato pathogen Cladosporium fulvum reveals a compartmentalized genome architecture and the presence of a dispensable chromosome.</title>
        <authorList>
            <person name="Zaccaron A.Z."/>
            <person name="Chen L.H."/>
            <person name="Samaras A."/>
            <person name="Stergiopoulos I."/>
        </authorList>
    </citation>
    <scope>NUCLEOTIDE SEQUENCE</scope>
    <source>
        <strain evidence="1">Race5_Kim</strain>
    </source>
</reference>